<gene>
    <name evidence="1" type="ORF">FOL46_004545</name>
</gene>
<accession>A0A7J6KJ97</accession>
<evidence type="ECO:0000313" key="1">
    <source>
        <dbReference type="EMBL" id="KAF4647188.1"/>
    </source>
</evidence>
<reference evidence="1 2" key="1">
    <citation type="submission" date="2020-04" db="EMBL/GenBank/DDBJ databases">
        <title>Perkinsus olseni comparative genomics.</title>
        <authorList>
            <person name="Bogema D.R."/>
        </authorList>
    </citation>
    <scope>NUCLEOTIDE SEQUENCE [LARGE SCALE GENOMIC DNA]</scope>
    <source>
        <strain evidence="1">ATCC PRA-31</strain>
    </source>
</reference>
<dbReference type="EMBL" id="JABANN010002785">
    <property type="protein sequence ID" value="KAF4647188.1"/>
    <property type="molecule type" value="Genomic_DNA"/>
</dbReference>
<feature type="non-terminal residue" evidence="1">
    <location>
        <position position="1"/>
    </location>
</feature>
<protein>
    <submittedName>
        <fullName evidence="1">Uncharacterized protein</fullName>
    </submittedName>
</protein>
<comment type="caution">
    <text evidence="1">The sequence shown here is derived from an EMBL/GenBank/DDBJ whole genome shotgun (WGS) entry which is preliminary data.</text>
</comment>
<organism evidence="1 2">
    <name type="scientific">Perkinsus olseni</name>
    <name type="common">Perkinsus atlanticus</name>
    <dbReference type="NCBI Taxonomy" id="32597"/>
    <lineage>
        <taxon>Eukaryota</taxon>
        <taxon>Sar</taxon>
        <taxon>Alveolata</taxon>
        <taxon>Perkinsozoa</taxon>
        <taxon>Perkinsea</taxon>
        <taxon>Perkinsida</taxon>
        <taxon>Perkinsidae</taxon>
        <taxon>Perkinsus</taxon>
    </lineage>
</organism>
<dbReference type="Proteomes" id="UP000572268">
    <property type="component" value="Unassembled WGS sequence"/>
</dbReference>
<dbReference type="AlphaFoldDB" id="A0A7J6KJ97"/>
<sequence length="69" mass="7929">MYLRGLKKKKKKKKITKKKESIGELGGPVHGDVPLLGFLPWPTVRLFDLCHILADTYGDVFKMKYNPKI</sequence>
<evidence type="ECO:0000313" key="2">
    <source>
        <dbReference type="Proteomes" id="UP000572268"/>
    </source>
</evidence>
<name>A0A7J6KJ97_PEROL</name>
<proteinExistence type="predicted"/>